<name>A0ABP5YSE3_9ACTN</name>
<feature type="transmembrane region" description="Helical" evidence="1">
    <location>
        <begin position="35"/>
        <end position="55"/>
    </location>
</feature>
<evidence type="ECO:0000256" key="1">
    <source>
        <dbReference type="SAM" id="Phobius"/>
    </source>
</evidence>
<protein>
    <submittedName>
        <fullName evidence="2">Uncharacterized protein</fullName>
    </submittedName>
</protein>
<keyword evidence="3" id="KW-1185">Reference proteome</keyword>
<gene>
    <name evidence="2" type="ORF">GCM10010406_23000</name>
</gene>
<dbReference type="EMBL" id="BAAATA010000010">
    <property type="protein sequence ID" value="GAA2486222.1"/>
    <property type="molecule type" value="Genomic_DNA"/>
</dbReference>
<feature type="transmembrane region" description="Helical" evidence="1">
    <location>
        <begin position="183"/>
        <end position="208"/>
    </location>
</feature>
<accession>A0ABP5YSE3</accession>
<feature type="transmembrane region" description="Helical" evidence="1">
    <location>
        <begin position="220"/>
        <end position="243"/>
    </location>
</feature>
<evidence type="ECO:0000313" key="3">
    <source>
        <dbReference type="Proteomes" id="UP001501358"/>
    </source>
</evidence>
<keyword evidence="1" id="KW-0812">Transmembrane</keyword>
<feature type="transmembrane region" description="Helical" evidence="1">
    <location>
        <begin position="67"/>
        <end position="91"/>
    </location>
</feature>
<feature type="transmembrane region" description="Helical" evidence="1">
    <location>
        <begin position="6"/>
        <end position="23"/>
    </location>
</feature>
<comment type="caution">
    <text evidence="2">The sequence shown here is derived from an EMBL/GenBank/DDBJ whole genome shotgun (WGS) entry which is preliminary data.</text>
</comment>
<feature type="transmembrane region" description="Helical" evidence="1">
    <location>
        <begin position="103"/>
        <end position="125"/>
    </location>
</feature>
<evidence type="ECO:0000313" key="2">
    <source>
        <dbReference type="EMBL" id="GAA2486222.1"/>
    </source>
</evidence>
<keyword evidence="1" id="KW-1133">Transmembrane helix</keyword>
<feature type="transmembrane region" description="Helical" evidence="1">
    <location>
        <begin position="137"/>
        <end position="158"/>
    </location>
</feature>
<sequence>MSAFCGIFAGFVFAGIIMVIGGNPQGGDGHSSRGLRLLLSCFFGLAASSYLYSIVTGELVCSRAFTAGVLSGGILAADAVVSVVALAWLLLANERNKHGEVRFFSGLIHLSAQFSALMLTVSSISFSGRMLNSQVPLWFNLLVLASGVTVMSAVFLCWRKPSPDAPSGTTPERWRNEGFPNRSVSACAWTTLVLSGILAVSAGVVSGIPHEFWLHVPPWVAYLTGEAPLLLSGAILTTAVRAVPKI</sequence>
<keyword evidence="1" id="KW-0472">Membrane</keyword>
<reference evidence="3" key="1">
    <citation type="journal article" date="2019" name="Int. J. Syst. Evol. Microbiol.">
        <title>The Global Catalogue of Microorganisms (GCM) 10K type strain sequencing project: providing services to taxonomists for standard genome sequencing and annotation.</title>
        <authorList>
            <consortium name="The Broad Institute Genomics Platform"/>
            <consortium name="The Broad Institute Genome Sequencing Center for Infectious Disease"/>
            <person name="Wu L."/>
            <person name="Ma J."/>
        </authorList>
    </citation>
    <scope>NUCLEOTIDE SEQUENCE [LARGE SCALE GENOMIC DNA]</scope>
    <source>
        <strain evidence="3">JCM 6307</strain>
    </source>
</reference>
<proteinExistence type="predicted"/>
<organism evidence="2 3">
    <name type="scientific">Streptomyces thermolineatus</name>
    <dbReference type="NCBI Taxonomy" id="44033"/>
    <lineage>
        <taxon>Bacteria</taxon>
        <taxon>Bacillati</taxon>
        <taxon>Actinomycetota</taxon>
        <taxon>Actinomycetes</taxon>
        <taxon>Kitasatosporales</taxon>
        <taxon>Streptomycetaceae</taxon>
        <taxon>Streptomyces</taxon>
    </lineage>
</organism>
<dbReference type="Proteomes" id="UP001501358">
    <property type="component" value="Unassembled WGS sequence"/>
</dbReference>